<evidence type="ECO:0000256" key="2">
    <source>
        <dbReference type="ARBA" id="ARBA00022553"/>
    </source>
</evidence>
<feature type="region of interest" description="Disordered" evidence="3">
    <location>
        <begin position="157"/>
        <end position="180"/>
    </location>
</feature>
<evidence type="ECO:0000313" key="6">
    <source>
        <dbReference type="Proteomes" id="UP001320245"/>
    </source>
</evidence>
<organism evidence="5 6">
    <name type="scientific">Cytospora paraplurivora</name>
    <dbReference type="NCBI Taxonomy" id="2898453"/>
    <lineage>
        <taxon>Eukaryota</taxon>
        <taxon>Fungi</taxon>
        <taxon>Dikarya</taxon>
        <taxon>Ascomycota</taxon>
        <taxon>Pezizomycotina</taxon>
        <taxon>Sordariomycetes</taxon>
        <taxon>Sordariomycetidae</taxon>
        <taxon>Diaporthales</taxon>
        <taxon>Cytosporaceae</taxon>
        <taxon>Cytospora</taxon>
    </lineage>
</organism>
<proteinExistence type="predicted"/>
<protein>
    <submittedName>
        <fullName evidence="5">PKS/NRPS-like protein biosynthetic cluster</fullName>
    </submittedName>
</protein>
<dbReference type="InterPro" id="IPR014030">
    <property type="entry name" value="Ketoacyl_synth_N"/>
</dbReference>
<evidence type="ECO:0000256" key="3">
    <source>
        <dbReference type="SAM" id="MobiDB-lite"/>
    </source>
</evidence>
<dbReference type="PANTHER" id="PTHR43775">
    <property type="entry name" value="FATTY ACID SYNTHASE"/>
    <property type="match status" value="1"/>
</dbReference>
<keyword evidence="1" id="KW-0596">Phosphopantetheine</keyword>
<dbReference type="GO" id="GO:0044550">
    <property type="term" value="P:secondary metabolite biosynthetic process"/>
    <property type="evidence" value="ECO:0007669"/>
    <property type="project" value="TreeGrafter"/>
</dbReference>
<dbReference type="PROSITE" id="PS52004">
    <property type="entry name" value="KS3_2"/>
    <property type="match status" value="1"/>
</dbReference>
<accession>A0AAN9U5F4</accession>
<gene>
    <name evidence="5" type="ORF">SLS53_008595</name>
</gene>
<dbReference type="Proteomes" id="UP001320245">
    <property type="component" value="Unassembled WGS sequence"/>
</dbReference>
<feature type="compositionally biased region" description="Basic and acidic residues" evidence="3">
    <location>
        <begin position="160"/>
        <end position="172"/>
    </location>
</feature>
<reference evidence="5 6" key="1">
    <citation type="journal article" date="2023" name="PLoS ONE">
        <title>Cytospora paraplurivora sp. nov. isolated from orchards with fruit tree decline syndrome in Ontario, Canada.</title>
        <authorList>
            <person name="Ilyukhin E."/>
            <person name="Nguyen H.D.T."/>
            <person name="Castle A.J."/>
            <person name="Ellouze W."/>
        </authorList>
    </citation>
    <scope>NUCLEOTIDE SEQUENCE [LARGE SCALE GENOMIC DNA]</scope>
    <source>
        <strain evidence="5 6">FDS-564</strain>
    </source>
</reference>
<dbReference type="InterPro" id="IPR016039">
    <property type="entry name" value="Thiolase-like"/>
</dbReference>
<dbReference type="PANTHER" id="PTHR43775:SF37">
    <property type="entry name" value="SI:DKEY-61P9.11"/>
    <property type="match status" value="1"/>
</dbReference>
<dbReference type="Gene3D" id="3.40.47.10">
    <property type="match status" value="1"/>
</dbReference>
<evidence type="ECO:0000259" key="4">
    <source>
        <dbReference type="PROSITE" id="PS52004"/>
    </source>
</evidence>
<keyword evidence="2" id="KW-0597">Phosphoprotein</keyword>
<dbReference type="CDD" id="cd00833">
    <property type="entry name" value="PKS"/>
    <property type="match status" value="1"/>
</dbReference>
<feature type="domain" description="Ketosynthase family 3 (KS3)" evidence="4">
    <location>
        <begin position="121"/>
        <end position="279"/>
    </location>
</feature>
<dbReference type="InterPro" id="IPR050091">
    <property type="entry name" value="PKS_NRPS_Biosynth_Enz"/>
</dbReference>
<dbReference type="GO" id="GO:0004312">
    <property type="term" value="F:fatty acid synthase activity"/>
    <property type="evidence" value="ECO:0007669"/>
    <property type="project" value="TreeGrafter"/>
</dbReference>
<dbReference type="GO" id="GO:0006633">
    <property type="term" value="P:fatty acid biosynthetic process"/>
    <property type="evidence" value="ECO:0007669"/>
    <property type="project" value="TreeGrafter"/>
</dbReference>
<dbReference type="EMBL" id="JAJSPL020000053">
    <property type="protein sequence ID" value="KAK7731774.1"/>
    <property type="molecule type" value="Genomic_DNA"/>
</dbReference>
<keyword evidence="6" id="KW-1185">Reference proteome</keyword>
<name>A0AAN9U5F4_9PEZI</name>
<evidence type="ECO:0000313" key="5">
    <source>
        <dbReference type="EMBL" id="KAK7731774.1"/>
    </source>
</evidence>
<sequence>MFSRSSQISIDNINYTSHCSPPVTGKPLEATDAPSLLQQIMEEILTQRIRWDRTIDGITDQLRQVSPSSVQLVAIQPSHYVEALLEHWRAEIPTAESSSQDMMSAVMSLPTENGPARDARSSKIAVVGMACRFPGGADDTERFWELLAAGRDVHSPVPPDRFDAETHVDPAGKRPNTSKTPYGCFVDNPGLFDAMFFGMSPREAEQTDPIHRLALVTAYEALENSGYVHYRGIHRRRVGTFYGQASDDYREVNSGQDIGTYFIPRGCRAFAPGLINYSF</sequence>
<comment type="caution">
    <text evidence="5">The sequence shown here is derived from an EMBL/GenBank/DDBJ whole genome shotgun (WGS) entry which is preliminary data.</text>
</comment>
<dbReference type="AlphaFoldDB" id="A0AAN9U5F4"/>
<dbReference type="SMART" id="SM00825">
    <property type="entry name" value="PKS_KS"/>
    <property type="match status" value="1"/>
</dbReference>
<dbReference type="SUPFAM" id="SSF53901">
    <property type="entry name" value="Thiolase-like"/>
    <property type="match status" value="1"/>
</dbReference>
<dbReference type="InterPro" id="IPR020841">
    <property type="entry name" value="PKS_Beta-ketoAc_synthase_dom"/>
</dbReference>
<evidence type="ECO:0000256" key="1">
    <source>
        <dbReference type="ARBA" id="ARBA00022450"/>
    </source>
</evidence>
<dbReference type="Pfam" id="PF00109">
    <property type="entry name" value="ketoacyl-synt"/>
    <property type="match status" value="1"/>
</dbReference>